<keyword evidence="2" id="KW-0378">Hydrolase</keyword>
<dbReference type="GeneID" id="80802512"/>
<reference evidence="3" key="1">
    <citation type="submission" date="2017-09" db="EMBL/GenBank/DDBJ databases">
        <title>FDA dAtabase for Regulatory Grade micrObial Sequences (FDA-ARGOS): Supporting development and validation of Infectious Disease Dx tests.</title>
        <authorList>
            <person name="Minogue T."/>
            <person name="Wolcott M."/>
            <person name="Wasieloski L."/>
            <person name="Aguilar W."/>
            <person name="Moore D."/>
            <person name="Tallon L."/>
            <person name="Sadzewicz L."/>
            <person name="Ott S."/>
            <person name="Zhao X."/>
            <person name="Nagaraj S."/>
            <person name="Vavikolanu K."/>
            <person name="Aluvathingal J."/>
            <person name="Nadendla S."/>
            <person name="Sichtig H."/>
        </authorList>
    </citation>
    <scope>NUCLEOTIDE SEQUENCE [LARGE SCALE GENOMIC DNA]</scope>
    <source>
        <strain evidence="3">FDAARGOS_394</strain>
    </source>
</reference>
<evidence type="ECO:0000259" key="1">
    <source>
        <dbReference type="Pfam" id="PF12697"/>
    </source>
</evidence>
<name>A0A2A7UY49_COMTR</name>
<gene>
    <name evidence="2" type="ORF">CRM82_17955</name>
</gene>
<dbReference type="SUPFAM" id="SSF53474">
    <property type="entry name" value="alpha/beta-Hydrolases"/>
    <property type="match status" value="1"/>
</dbReference>
<feature type="domain" description="AB hydrolase-1" evidence="1">
    <location>
        <begin position="39"/>
        <end position="258"/>
    </location>
</feature>
<dbReference type="Pfam" id="PF12697">
    <property type="entry name" value="Abhydrolase_6"/>
    <property type="match status" value="1"/>
</dbReference>
<dbReference type="STRING" id="1219032.GCA_001515545_00951"/>
<dbReference type="RefSeq" id="WP_066534048.1">
    <property type="nucleotide sequence ID" value="NZ_DAMCYT010000086.1"/>
</dbReference>
<proteinExistence type="predicted"/>
<dbReference type="PANTHER" id="PTHR43689">
    <property type="entry name" value="HYDROLASE"/>
    <property type="match status" value="1"/>
</dbReference>
<dbReference type="OrthoDB" id="135231at2"/>
<accession>A0A2A7UY49</accession>
<dbReference type="InterPro" id="IPR000073">
    <property type="entry name" value="AB_hydrolase_1"/>
</dbReference>
<sequence>MTANTQSFRIATPRGGLQVQRWQPVAVASDLGAVAAAPIVLLHDSLGSVALWRDFPAQLANATQRVVLAYDRLGFGLSDAAPGPLEADFVAREAQGDFAALRQALALERFVVLGHSVGGGMAAHVAAAWPKQCVALVTESAQTFVEDRTLEGIRVARDQFAQPGQLDRLSKYHGDKAAWVLSAWVDTWLSPAFAGYSLQGALEQVRCPVLAIHGEQDEYGSLVHPRNLARWVPGPVEQEIVAGGGHVPHREQPERIVARIAQFLQPLA</sequence>
<comment type="caution">
    <text evidence="2">The sequence shown here is derived from an EMBL/GenBank/DDBJ whole genome shotgun (WGS) entry which is preliminary data.</text>
</comment>
<dbReference type="AlphaFoldDB" id="A0A2A7UY49"/>
<dbReference type="InterPro" id="IPR029058">
    <property type="entry name" value="AB_hydrolase_fold"/>
</dbReference>
<dbReference type="EMBL" id="PDEA01000001">
    <property type="protein sequence ID" value="PEH90220.1"/>
    <property type="molecule type" value="Genomic_DNA"/>
</dbReference>
<organism evidence="2 3">
    <name type="scientific">Comamonas terrigena</name>
    <dbReference type="NCBI Taxonomy" id="32013"/>
    <lineage>
        <taxon>Bacteria</taxon>
        <taxon>Pseudomonadati</taxon>
        <taxon>Pseudomonadota</taxon>
        <taxon>Betaproteobacteria</taxon>
        <taxon>Burkholderiales</taxon>
        <taxon>Comamonadaceae</taxon>
        <taxon>Comamonas</taxon>
    </lineage>
</organism>
<dbReference type="Gene3D" id="3.40.50.1820">
    <property type="entry name" value="alpha/beta hydrolase"/>
    <property type="match status" value="1"/>
</dbReference>
<evidence type="ECO:0000313" key="2">
    <source>
        <dbReference type="EMBL" id="PEH90220.1"/>
    </source>
</evidence>
<dbReference type="Proteomes" id="UP000220246">
    <property type="component" value="Unassembled WGS sequence"/>
</dbReference>
<dbReference type="PANTHER" id="PTHR43689:SF8">
    <property type="entry name" value="ALPHA_BETA-HYDROLASES SUPERFAMILY PROTEIN"/>
    <property type="match status" value="1"/>
</dbReference>
<protein>
    <submittedName>
        <fullName evidence="2">Alpha/beta hydrolase</fullName>
    </submittedName>
</protein>
<evidence type="ECO:0000313" key="3">
    <source>
        <dbReference type="Proteomes" id="UP000220246"/>
    </source>
</evidence>
<dbReference type="GO" id="GO:0016787">
    <property type="term" value="F:hydrolase activity"/>
    <property type="evidence" value="ECO:0007669"/>
    <property type="project" value="UniProtKB-KW"/>
</dbReference>
<keyword evidence="3" id="KW-1185">Reference proteome</keyword>